<protein>
    <submittedName>
        <fullName evidence="1">Uncharacterized protein</fullName>
    </submittedName>
</protein>
<dbReference type="EMBL" id="AFAY01000053">
    <property type="protein sequence ID" value="EGF07156.1"/>
    <property type="molecule type" value="Genomic_DNA"/>
</dbReference>
<reference evidence="1 2" key="1">
    <citation type="submission" date="2011-02" db="EMBL/GenBank/DDBJ databases">
        <authorList>
            <person name="Muzny D."/>
            <person name="Qin X."/>
            <person name="Deng J."/>
            <person name="Jiang H."/>
            <person name="Liu Y."/>
            <person name="Qu J."/>
            <person name="Song X.-Z."/>
            <person name="Zhang L."/>
            <person name="Thornton R."/>
            <person name="Coyle M."/>
            <person name="Francisco L."/>
            <person name="Jackson L."/>
            <person name="Javaid M."/>
            <person name="Korchina V."/>
            <person name="Kovar C."/>
            <person name="Mata R."/>
            <person name="Mathew T."/>
            <person name="Ngo R."/>
            <person name="Nguyen L."/>
            <person name="Nguyen N."/>
            <person name="Okwuonu G."/>
            <person name="Ongeri F."/>
            <person name="Pham C."/>
            <person name="Simmons D."/>
            <person name="Wilczek-Boney K."/>
            <person name="Hale W."/>
            <person name="Jakkamsetti A."/>
            <person name="Pham P."/>
            <person name="Ruth R."/>
            <person name="San Lucas F."/>
            <person name="Warren J."/>
            <person name="Zhang J."/>
            <person name="Zhao Z."/>
            <person name="Zhou C."/>
            <person name="Zhu D."/>
            <person name="Lee S."/>
            <person name="Bess C."/>
            <person name="Blankenburg K."/>
            <person name="Forbes L."/>
            <person name="Fu Q."/>
            <person name="Gubbala S."/>
            <person name="Hirani K."/>
            <person name="Jayaseelan J.C."/>
            <person name="Lara F."/>
            <person name="Munidasa M."/>
            <person name="Palculict T."/>
            <person name="Patil S."/>
            <person name="Pu L.-L."/>
            <person name="Saada N."/>
            <person name="Tang L."/>
            <person name="Weissenberger G."/>
            <person name="Zhu Y."/>
            <person name="Hemphill L."/>
            <person name="Shang Y."/>
            <person name="Youmans B."/>
            <person name="Ayvaz T."/>
            <person name="Ross M."/>
            <person name="Santibanez J."/>
            <person name="Aqrawi P."/>
            <person name="Gross S."/>
            <person name="Joshi V."/>
            <person name="Fowler G."/>
            <person name="Nazareth L."/>
            <person name="Reid J."/>
            <person name="Worley K."/>
            <person name="Petrosino J."/>
            <person name="Highlander S."/>
            <person name="Gibbs R."/>
        </authorList>
    </citation>
    <scope>NUCLEOTIDE SEQUENCE [LARGE SCALE GENOMIC DNA]</scope>
    <source>
        <strain evidence="1 2">ATCC BAA-1200</strain>
    </source>
</reference>
<comment type="caution">
    <text evidence="1">The sequence shown here is derived from an EMBL/GenBank/DDBJ whole genome shotgun (WGS) entry which is preliminary data.</text>
</comment>
<sequence>MQRQPCTPSVAACAACVGLCAGTLGRMEHKRPSESAASTKLKP</sequence>
<accession>F2BG35</accession>
<dbReference type="Proteomes" id="UP000004105">
    <property type="component" value="Unassembled WGS sequence"/>
</dbReference>
<proteinExistence type="predicted"/>
<keyword evidence="2" id="KW-1185">Reference proteome</keyword>
<dbReference type="HOGENOM" id="CLU_3236439_0_0_4"/>
<gene>
    <name evidence="1" type="ORF">HMPREF9123_2692</name>
</gene>
<evidence type="ECO:0000313" key="2">
    <source>
        <dbReference type="Proteomes" id="UP000004105"/>
    </source>
</evidence>
<evidence type="ECO:0000313" key="1">
    <source>
        <dbReference type="EMBL" id="EGF07156.1"/>
    </source>
</evidence>
<organism evidence="1 2">
    <name type="scientific">Neisseria bacilliformis ATCC BAA-1200</name>
    <dbReference type="NCBI Taxonomy" id="888742"/>
    <lineage>
        <taxon>Bacteria</taxon>
        <taxon>Pseudomonadati</taxon>
        <taxon>Pseudomonadota</taxon>
        <taxon>Betaproteobacteria</taxon>
        <taxon>Neisseriales</taxon>
        <taxon>Neisseriaceae</taxon>
        <taxon>Neisseria</taxon>
    </lineage>
</organism>
<name>F2BG35_9NEIS</name>
<dbReference type="AlphaFoldDB" id="F2BG35"/>